<keyword evidence="2" id="KW-1185">Reference proteome</keyword>
<gene>
    <name evidence="1" type="ORF">SAMN04489716_5395</name>
</gene>
<reference evidence="1 2" key="1">
    <citation type="submission" date="2016-10" db="EMBL/GenBank/DDBJ databases">
        <authorList>
            <person name="de Groot N.N."/>
        </authorList>
    </citation>
    <scope>NUCLEOTIDE SEQUENCE [LARGE SCALE GENOMIC DNA]</scope>
    <source>
        <strain evidence="1 2">DSM 43941</strain>
    </source>
</reference>
<evidence type="ECO:0000313" key="1">
    <source>
        <dbReference type="EMBL" id="SDT66842.1"/>
    </source>
</evidence>
<organism evidence="1 2">
    <name type="scientific">Actinoplanes derwentensis</name>
    <dbReference type="NCBI Taxonomy" id="113562"/>
    <lineage>
        <taxon>Bacteria</taxon>
        <taxon>Bacillati</taxon>
        <taxon>Actinomycetota</taxon>
        <taxon>Actinomycetes</taxon>
        <taxon>Micromonosporales</taxon>
        <taxon>Micromonosporaceae</taxon>
        <taxon>Actinoplanes</taxon>
    </lineage>
</organism>
<accession>A0A1H2C9A9</accession>
<dbReference type="EMBL" id="LT629758">
    <property type="protein sequence ID" value="SDT66842.1"/>
    <property type="molecule type" value="Genomic_DNA"/>
</dbReference>
<protein>
    <submittedName>
        <fullName evidence="1">Uncharacterized protein</fullName>
    </submittedName>
</protein>
<sequence>MTAAELTDAATRGDRTGVLNLLATMDDPARRARAAR</sequence>
<proteinExistence type="predicted"/>
<dbReference type="AlphaFoldDB" id="A0A1H2C9A9"/>
<dbReference type="Proteomes" id="UP000198688">
    <property type="component" value="Chromosome I"/>
</dbReference>
<name>A0A1H2C9A9_9ACTN</name>
<evidence type="ECO:0000313" key="2">
    <source>
        <dbReference type="Proteomes" id="UP000198688"/>
    </source>
</evidence>
<dbReference type="STRING" id="113562.SAMN04489716_5395"/>